<dbReference type="PANTHER" id="PTHR33018:SF34">
    <property type="entry name" value="OS02G0472350 PROTEIN"/>
    <property type="match status" value="1"/>
</dbReference>
<evidence type="ECO:0000313" key="2">
    <source>
        <dbReference type="EMBL" id="KAK1660555.1"/>
    </source>
</evidence>
<dbReference type="EMBL" id="JAUUTY010000003">
    <property type="protein sequence ID" value="KAK1660555.1"/>
    <property type="molecule type" value="Genomic_DNA"/>
</dbReference>
<keyword evidence="3" id="KW-1185">Reference proteome</keyword>
<accession>A0AAD8SMQ4</accession>
<evidence type="ECO:0000256" key="1">
    <source>
        <dbReference type="SAM" id="MobiDB-lite"/>
    </source>
</evidence>
<evidence type="ECO:0000313" key="3">
    <source>
        <dbReference type="Proteomes" id="UP001231189"/>
    </source>
</evidence>
<gene>
    <name evidence="2" type="ORF">QYE76_048714</name>
</gene>
<proteinExistence type="predicted"/>
<comment type="caution">
    <text evidence="2">The sequence shown here is derived from an EMBL/GenBank/DDBJ whole genome shotgun (WGS) entry which is preliminary data.</text>
</comment>
<name>A0AAD8SMQ4_LOLMU</name>
<organism evidence="2 3">
    <name type="scientific">Lolium multiflorum</name>
    <name type="common">Italian ryegrass</name>
    <name type="synonym">Lolium perenne subsp. multiflorum</name>
    <dbReference type="NCBI Taxonomy" id="4521"/>
    <lineage>
        <taxon>Eukaryota</taxon>
        <taxon>Viridiplantae</taxon>
        <taxon>Streptophyta</taxon>
        <taxon>Embryophyta</taxon>
        <taxon>Tracheophyta</taxon>
        <taxon>Spermatophyta</taxon>
        <taxon>Magnoliopsida</taxon>
        <taxon>Liliopsida</taxon>
        <taxon>Poales</taxon>
        <taxon>Poaceae</taxon>
        <taxon>BOP clade</taxon>
        <taxon>Pooideae</taxon>
        <taxon>Poodae</taxon>
        <taxon>Poeae</taxon>
        <taxon>Poeae Chloroplast Group 2 (Poeae type)</taxon>
        <taxon>Loliodinae</taxon>
        <taxon>Loliinae</taxon>
        <taxon>Lolium</taxon>
    </lineage>
</organism>
<feature type="region of interest" description="Disordered" evidence="1">
    <location>
        <begin position="1"/>
        <end position="25"/>
    </location>
</feature>
<reference evidence="2" key="1">
    <citation type="submission" date="2023-07" db="EMBL/GenBank/DDBJ databases">
        <title>A chromosome-level genome assembly of Lolium multiflorum.</title>
        <authorList>
            <person name="Chen Y."/>
            <person name="Copetti D."/>
            <person name="Kolliker R."/>
            <person name="Studer B."/>
        </authorList>
    </citation>
    <scope>NUCLEOTIDE SEQUENCE</scope>
    <source>
        <strain evidence="2">02402/16</strain>
        <tissue evidence="2">Leaf</tissue>
    </source>
</reference>
<dbReference type="PANTHER" id="PTHR33018">
    <property type="entry name" value="OS10G0338966 PROTEIN-RELATED"/>
    <property type="match status" value="1"/>
</dbReference>
<dbReference type="Proteomes" id="UP001231189">
    <property type="component" value="Unassembled WGS sequence"/>
</dbReference>
<feature type="compositionally biased region" description="Basic and acidic residues" evidence="1">
    <location>
        <begin position="1"/>
        <end position="13"/>
    </location>
</feature>
<dbReference type="AlphaFoldDB" id="A0AAD8SMQ4"/>
<protein>
    <submittedName>
        <fullName evidence="2">Uncharacterized protein</fullName>
    </submittedName>
</protein>
<sequence>MSHHVVDLRRSDLVRSSTERTGPPHRVRLRVRPLPRRHGSGFVERADKFGFEDRLDLVMLLFELVSQRRVKKWALKKMVVQFNGYKKKLDTLFVKEKKTPDFNGPYEKIKDHWEEFVKYKTSERAKKRSVTNKKNAANKMHFHTMGQGGYKAGRPKWEKWENDLIGNGIHQR</sequence>